<evidence type="ECO:0000313" key="1">
    <source>
        <dbReference type="EMBL" id="AIA87060.1"/>
    </source>
</evidence>
<sequence length="59" mass="6711">MAIFQTEIAVTTLADLNLPFFSLMLDILASIKGNYVYAIFLPALQQEYDYFTDKTSLLN</sequence>
<reference evidence="1" key="1">
    <citation type="journal article" date="2013" name="Environ. Microbiol.">
        <title>Seasonally variable intestinal metagenomes of the red palm weevil (Rhynchophorus ferrugineus).</title>
        <authorList>
            <person name="Jia S."/>
            <person name="Zhang X."/>
            <person name="Zhang G."/>
            <person name="Yin A."/>
            <person name="Zhang S."/>
            <person name="Li F."/>
            <person name="Wang L."/>
            <person name="Zhao D."/>
            <person name="Yun Q."/>
            <person name="Tala"/>
            <person name="Wang J."/>
            <person name="Sun G."/>
            <person name="Baabdullah M."/>
            <person name="Yu X."/>
            <person name="Hu S."/>
            <person name="Al-Mssallem I.S."/>
            <person name="Yu J."/>
        </authorList>
    </citation>
    <scope>NUCLEOTIDE SEQUENCE</scope>
</reference>
<proteinExistence type="predicted"/>
<dbReference type="AlphaFoldDB" id="A0A060C1Z3"/>
<feature type="non-terminal residue" evidence="1">
    <location>
        <position position="59"/>
    </location>
</feature>
<accession>A0A060C1Z3</accession>
<name>A0A060C1Z3_9PROT</name>
<organism evidence="1">
    <name type="scientific">uncultured Acetobacter sp</name>
    <dbReference type="NCBI Taxonomy" id="114714"/>
    <lineage>
        <taxon>Bacteria</taxon>
        <taxon>Pseudomonadati</taxon>
        <taxon>Pseudomonadota</taxon>
        <taxon>Alphaproteobacteria</taxon>
        <taxon>Acetobacterales</taxon>
        <taxon>Acetobacteraceae</taxon>
        <taxon>Acetobacter</taxon>
        <taxon>environmental samples</taxon>
    </lineage>
</organism>
<protein>
    <submittedName>
        <fullName evidence="1">CAZy families GH37 protein</fullName>
    </submittedName>
</protein>
<dbReference type="EMBL" id="KF119792">
    <property type="protein sequence ID" value="AIA87060.1"/>
    <property type="molecule type" value="Genomic_DNA"/>
</dbReference>